<dbReference type="Proteomes" id="UP000006882">
    <property type="component" value="Chromosome G6"/>
</dbReference>
<keyword evidence="2" id="KW-1185">Reference proteome</keyword>
<organism evidence="1 2">
    <name type="scientific">Prunus persica</name>
    <name type="common">Peach</name>
    <name type="synonym">Amygdalus persica</name>
    <dbReference type="NCBI Taxonomy" id="3760"/>
    <lineage>
        <taxon>Eukaryota</taxon>
        <taxon>Viridiplantae</taxon>
        <taxon>Streptophyta</taxon>
        <taxon>Embryophyta</taxon>
        <taxon>Tracheophyta</taxon>
        <taxon>Spermatophyta</taxon>
        <taxon>Magnoliopsida</taxon>
        <taxon>eudicotyledons</taxon>
        <taxon>Gunneridae</taxon>
        <taxon>Pentapetalae</taxon>
        <taxon>rosids</taxon>
        <taxon>fabids</taxon>
        <taxon>Rosales</taxon>
        <taxon>Rosaceae</taxon>
        <taxon>Amygdaloideae</taxon>
        <taxon>Amygdaleae</taxon>
        <taxon>Prunus</taxon>
    </lineage>
</organism>
<evidence type="ECO:0000313" key="1">
    <source>
        <dbReference type="EMBL" id="ONI04843.1"/>
    </source>
</evidence>
<dbReference type="AlphaFoldDB" id="A0A251NZS9"/>
<name>A0A251NZS9_PRUPE</name>
<dbReference type="Gramene" id="ONI04844">
    <property type="protein sequence ID" value="ONI04844"/>
    <property type="gene ID" value="PRUPE_6G343000"/>
</dbReference>
<dbReference type="EMBL" id="CM007656">
    <property type="protein sequence ID" value="ONI04844.1"/>
    <property type="molecule type" value="Genomic_DNA"/>
</dbReference>
<dbReference type="EMBL" id="CM007656">
    <property type="protein sequence ID" value="ONI04843.1"/>
    <property type="molecule type" value="Genomic_DNA"/>
</dbReference>
<sequence length="61" mass="6918">MEIKFGGVNFTVLKFIWPHCQIYTEDRLAVIILGSASGFYTHLLEEKSTLSLSLSVFCYIS</sequence>
<dbReference type="Gramene" id="ONI04843">
    <property type="protein sequence ID" value="ONI04843"/>
    <property type="gene ID" value="PRUPE_6G343000"/>
</dbReference>
<accession>A0A251NZS9</accession>
<reference evidence="1 2" key="1">
    <citation type="journal article" date="2013" name="Nat. Genet.">
        <title>The high-quality draft genome of peach (Prunus persica) identifies unique patterns of genetic diversity, domestication and genome evolution.</title>
        <authorList>
            <consortium name="International Peach Genome Initiative"/>
            <person name="Verde I."/>
            <person name="Abbott A.G."/>
            <person name="Scalabrin S."/>
            <person name="Jung S."/>
            <person name="Shu S."/>
            <person name="Marroni F."/>
            <person name="Zhebentyayeva T."/>
            <person name="Dettori M.T."/>
            <person name="Grimwood J."/>
            <person name="Cattonaro F."/>
            <person name="Zuccolo A."/>
            <person name="Rossini L."/>
            <person name="Jenkins J."/>
            <person name="Vendramin E."/>
            <person name="Meisel L.A."/>
            <person name="Decroocq V."/>
            <person name="Sosinski B."/>
            <person name="Prochnik S."/>
            <person name="Mitros T."/>
            <person name="Policriti A."/>
            <person name="Cipriani G."/>
            <person name="Dondini L."/>
            <person name="Ficklin S."/>
            <person name="Goodstein D.M."/>
            <person name="Xuan P."/>
            <person name="Del Fabbro C."/>
            <person name="Aramini V."/>
            <person name="Copetti D."/>
            <person name="Gonzalez S."/>
            <person name="Horner D.S."/>
            <person name="Falchi R."/>
            <person name="Lucas S."/>
            <person name="Mica E."/>
            <person name="Maldonado J."/>
            <person name="Lazzari B."/>
            <person name="Bielenberg D."/>
            <person name="Pirona R."/>
            <person name="Miculan M."/>
            <person name="Barakat A."/>
            <person name="Testolin R."/>
            <person name="Stella A."/>
            <person name="Tartarini S."/>
            <person name="Tonutti P."/>
            <person name="Arus P."/>
            <person name="Orellana A."/>
            <person name="Wells C."/>
            <person name="Main D."/>
            <person name="Vizzotto G."/>
            <person name="Silva H."/>
            <person name="Salamini F."/>
            <person name="Schmutz J."/>
            <person name="Morgante M."/>
            <person name="Rokhsar D.S."/>
        </authorList>
    </citation>
    <scope>NUCLEOTIDE SEQUENCE [LARGE SCALE GENOMIC DNA]</scope>
    <source>
        <strain evidence="2">cv. Nemared</strain>
    </source>
</reference>
<protein>
    <submittedName>
        <fullName evidence="1">Uncharacterized protein</fullName>
    </submittedName>
</protein>
<evidence type="ECO:0000313" key="2">
    <source>
        <dbReference type="Proteomes" id="UP000006882"/>
    </source>
</evidence>
<reference evidence="1" key="2">
    <citation type="submission" date="2016-12" db="EMBL/GenBank/DDBJ databases">
        <title>WGS assembly of Prunus persica.</title>
        <authorList>
            <person name="Verde I."/>
            <person name="Jenkins J."/>
            <person name="Dondini L."/>
            <person name="Micali S."/>
            <person name="Pagliarani G."/>
            <person name="Vendramin E."/>
            <person name="Paris R."/>
            <person name="Aramini V."/>
            <person name="Gazza L."/>
            <person name="Rossini L."/>
            <person name="Bassi D."/>
            <person name="Troggio M."/>
            <person name="Shu S."/>
            <person name="Grimwood J.H."/>
            <person name="Tartarini S."/>
            <person name="Dettori M.T."/>
            <person name="Schmutz J."/>
        </authorList>
    </citation>
    <scope>NUCLEOTIDE SEQUENCE</scope>
</reference>
<gene>
    <name evidence="1" type="ORF">PRUPE_6G343000</name>
</gene>
<proteinExistence type="predicted"/>